<feature type="compositionally biased region" description="Polar residues" evidence="1">
    <location>
        <begin position="85"/>
        <end position="105"/>
    </location>
</feature>
<accession>A0ABU6YA57</accession>
<dbReference type="Proteomes" id="UP001341840">
    <property type="component" value="Unassembled WGS sequence"/>
</dbReference>
<evidence type="ECO:0000313" key="3">
    <source>
        <dbReference type="Proteomes" id="UP001341840"/>
    </source>
</evidence>
<name>A0ABU6YA57_9FABA</name>
<feature type="compositionally biased region" description="Polar residues" evidence="1">
    <location>
        <begin position="125"/>
        <end position="134"/>
    </location>
</feature>
<proteinExistence type="predicted"/>
<comment type="caution">
    <text evidence="2">The sequence shown here is derived from an EMBL/GenBank/DDBJ whole genome shotgun (WGS) entry which is preliminary data.</text>
</comment>
<dbReference type="InterPro" id="IPR040420">
    <property type="entry name" value="At1g76660-like"/>
</dbReference>
<feature type="region of interest" description="Disordered" evidence="1">
    <location>
        <begin position="167"/>
        <end position="202"/>
    </location>
</feature>
<dbReference type="PANTHER" id="PTHR31798:SF3">
    <property type="entry name" value="OS01G0103800 PROTEIN"/>
    <property type="match status" value="1"/>
</dbReference>
<feature type="region of interest" description="Disordered" evidence="1">
    <location>
        <begin position="85"/>
        <end position="134"/>
    </location>
</feature>
<gene>
    <name evidence="2" type="ORF">PIB30_030522</name>
</gene>
<evidence type="ECO:0000256" key="1">
    <source>
        <dbReference type="SAM" id="MobiDB-lite"/>
    </source>
</evidence>
<sequence length="382" mass="42126">MFATGPYAHETQLVSPPVFSNFTTEPSTAPLTPPPELAHLTTPSSPDVPFAHFLSSAVDLKNGDKSNYVTANDLQATYSFYPGSPASSLKSPMSRNSGECLSSSFPEREFRPQWDPSLSPESGRYQRTASGRLSGHDTNGVTMASQDTNFFCPATYAQFYLDQNPPFPHNGGRLSVSKDSDVQSTGGNGHQSRHARSPKQDVEEIEAYRASFGFSADEIITTTQYVEISDVTEDSFTMMPFTTGKSTMEDSIEHALMKEGIETQETHMPFQSVKSLRLDASPVIKEAHNQIPVCQGYEGGKILDLDCHKRPGKMEDKISREHCNNSSGLSTRDNHVVMDDEDIFSIVGSSRISRKYQMGLSCSDAEVDYRRGGSLRERKGKM</sequence>
<protein>
    <submittedName>
        <fullName evidence="2">Uncharacterized protein</fullName>
    </submittedName>
</protein>
<dbReference type="EMBL" id="JASCZI010241783">
    <property type="protein sequence ID" value="MED6206859.1"/>
    <property type="molecule type" value="Genomic_DNA"/>
</dbReference>
<reference evidence="2 3" key="1">
    <citation type="journal article" date="2023" name="Plants (Basel)">
        <title>Bridging the Gap: Combining Genomics and Transcriptomics Approaches to Understand Stylosanthes scabra, an Orphan Legume from the Brazilian Caatinga.</title>
        <authorList>
            <person name="Ferreira-Neto J.R.C."/>
            <person name="da Silva M.D."/>
            <person name="Binneck E."/>
            <person name="de Melo N.F."/>
            <person name="da Silva R.H."/>
            <person name="de Melo A.L.T.M."/>
            <person name="Pandolfi V."/>
            <person name="Bustamante F.O."/>
            <person name="Brasileiro-Vidal A.C."/>
            <person name="Benko-Iseppon A.M."/>
        </authorList>
    </citation>
    <scope>NUCLEOTIDE SEQUENCE [LARGE SCALE GENOMIC DNA]</scope>
    <source>
        <tissue evidence="2">Leaves</tissue>
    </source>
</reference>
<keyword evidence="3" id="KW-1185">Reference proteome</keyword>
<dbReference type="PANTHER" id="PTHR31798">
    <property type="entry name" value="HYDROXYPROLINE-RICH GLYCOPROTEIN-LIKE"/>
    <property type="match status" value="1"/>
</dbReference>
<evidence type="ECO:0000313" key="2">
    <source>
        <dbReference type="EMBL" id="MED6206859.1"/>
    </source>
</evidence>
<organism evidence="2 3">
    <name type="scientific">Stylosanthes scabra</name>
    <dbReference type="NCBI Taxonomy" id="79078"/>
    <lineage>
        <taxon>Eukaryota</taxon>
        <taxon>Viridiplantae</taxon>
        <taxon>Streptophyta</taxon>
        <taxon>Embryophyta</taxon>
        <taxon>Tracheophyta</taxon>
        <taxon>Spermatophyta</taxon>
        <taxon>Magnoliopsida</taxon>
        <taxon>eudicotyledons</taxon>
        <taxon>Gunneridae</taxon>
        <taxon>Pentapetalae</taxon>
        <taxon>rosids</taxon>
        <taxon>fabids</taxon>
        <taxon>Fabales</taxon>
        <taxon>Fabaceae</taxon>
        <taxon>Papilionoideae</taxon>
        <taxon>50 kb inversion clade</taxon>
        <taxon>dalbergioids sensu lato</taxon>
        <taxon>Dalbergieae</taxon>
        <taxon>Pterocarpus clade</taxon>
        <taxon>Stylosanthes</taxon>
    </lineage>
</organism>